<dbReference type="AlphaFoldDB" id="A0A8D8XGR2"/>
<reference evidence="1" key="1">
    <citation type="submission" date="2021-05" db="EMBL/GenBank/DDBJ databases">
        <authorList>
            <person name="Alioto T."/>
            <person name="Alioto T."/>
            <person name="Gomez Garrido J."/>
        </authorList>
    </citation>
    <scope>NUCLEOTIDE SEQUENCE</scope>
</reference>
<dbReference type="EMBL" id="HBUF01317717">
    <property type="protein sequence ID" value="CAG6694354.1"/>
    <property type="molecule type" value="Transcribed_RNA"/>
</dbReference>
<evidence type="ECO:0000313" key="1">
    <source>
        <dbReference type="EMBL" id="CAG6694354.1"/>
    </source>
</evidence>
<protein>
    <submittedName>
        <fullName evidence="1">Uncharacterized protein</fullName>
    </submittedName>
</protein>
<name>A0A8D8XGR2_9HEMI</name>
<sequence>MYVIIHIGNRDNGYAQITGIRYVPQKSYSIISILIFICLPVFKVESYCHIYAKCIKSRNNIIKHKHGMNGASNIIHNIHGKNVIFSLLVVWNRLPRRHQVKDNGEMYLLTYR</sequence>
<accession>A0A8D8XGR2</accession>
<organism evidence="1">
    <name type="scientific">Cacopsylla melanoneura</name>
    <dbReference type="NCBI Taxonomy" id="428564"/>
    <lineage>
        <taxon>Eukaryota</taxon>
        <taxon>Metazoa</taxon>
        <taxon>Ecdysozoa</taxon>
        <taxon>Arthropoda</taxon>
        <taxon>Hexapoda</taxon>
        <taxon>Insecta</taxon>
        <taxon>Pterygota</taxon>
        <taxon>Neoptera</taxon>
        <taxon>Paraneoptera</taxon>
        <taxon>Hemiptera</taxon>
        <taxon>Sternorrhyncha</taxon>
        <taxon>Psylloidea</taxon>
        <taxon>Psyllidae</taxon>
        <taxon>Psyllinae</taxon>
        <taxon>Cacopsylla</taxon>
    </lineage>
</organism>
<proteinExistence type="predicted"/>